<name>A0ABY3WYI0_9GAMM</name>
<sequence length="189" mass="21437">MSNVILKDSDVTIMQKALVAFLDKEFHKVVSSVSAFDGVWTNTDIQSKVQNPPALFVTWLGNRVSVANEKVHTWSILLFMRTTSGAQTEWERELASHIIEFIEKKLHNQKLKNENGPIGAPLQHIKSDNLWHTVEKGSGFTLYGITFEQSMYPVYDDLSDMDNFLTYYEKVVGGDVTLIETLAKPNEPM</sequence>
<accession>A0ABY3WYI0</accession>
<evidence type="ECO:0008006" key="3">
    <source>
        <dbReference type="Google" id="ProtNLM"/>
    </source>
</evidence>
<keyword evidence="2" id="KW-1185">Reference proteome</keyword>
<organism evidence="1 2">
    <name type="scientific">Ignatzschineria rhizosphaerae</name>
    <dbReference type="NCBI Taxonomy" id="2923279"/>
    <lineage>
        <taxon>Bacteria</taxon>
        <taxon>Pseudomonadati</taxon>
        <taxon>Pseudomonadota</taxon>
        <taxon>Gammaproteobacteria</taxon>
        <taxon>Cardiobacteriales</taxon>
        <taxon>Ignatzschineriaceae</taxon>
        <taxon>Ignatzschineria</taxon>
    </lineage>
</organism>
<reference evidence="1 2" key="1">
    <citation type="submission" date="2022-03" db="EMBL/GenBank/DDBJ databases">
        <title>Ignatzschineria rhizosphaerae HR5S32.</title>
        <authorList>
            <person name="Sun J.Q."/>
            <person name="Feng J.Y."/>
        </authorList>
    </citation>
    <scope>NUCLEOTIDE SEQUENCE [LARGE SCALE GENOMIC DNA]</scope>
    <source>
        <strain evidence="1 2">HR5S32</strain>
    </source>
</reference>
<gene>
    <name evidence="1" type="ORF">MMG00_10655</name>
</gene>
<dbReference type="RefSeq" id="WP_242148144.1">
    <property type="nucleotide sequence ID" value="NZ_CP093379.1"/>
</dbReference>
<protein>
    <recommendedName>
        <fullName evidence="3">DUF1834 domain-containing protein</fullName>
    </recommendedName>
</protein>
<dbReference type="EMBL" id="CP093379">
    <property type="protein sequence ID" value="UNM95669.1"/>
    <property type="molecule type" value="Genomic_DNA"/>
</dbReference>
<dbReference type="Proteomes" id="UP000829542">
    <property type="component" value="Chromosome"/>
</dbReference>
<evidence type="ECO:0000313" key="2">
    <source>
        <dbReference type="Proteomes" id="UP000829542"/>
    </source>
</evidence>
<evidence type="ECO:0000313" key="1">
    <source>
        <dbReference type="EMBL" id="UNM95669.1"/>
    </source>
</evidence>
<proteinExistence type="predicted"/>